<keyword evidence="1 7" id="KW-0004">4Fe-4S</keyword>
<feature type="binding site" evidence="8">
    <location>
        <position position="139"/>
    </location>
    <ligand>
        <name>(3R)-3-methyl-D-ornithine</name>
        <dbReference type="ChEBI" id="CHEBI:64642"/>
    </ligand>
</feature>
<keyword evidence="3" id="KW-0479">Metal-binding</keyword>
<sequence length="349" mass="39564">MNHFELINRLYKEQILSKEDFIRLIEHRTAEDAEYLASLARKEAQKIYGTGVFPRGLIEFTNYCKNDCLYCGIRRSNPNVSRYRLTEEQILSACESGYELGYRSFVLQGGEDPYFHDERMVSIVSAMRKSYPDCAITLSLGERSPESYQALFEAGANRYLLRHETATEEHYQKLHPEAMSLARRKQCLWDLKKAGFHVGTGFMVGAPGQTTAHLAEDLLFIKELNPKMVGIGPFIPHHDTPFKDEPSGTADLTTYMISILRLMNHHLLLPSTTALGTIDPNGREKGILAGANVVMPNLSPIDVRKDYALYDNKICTGDEAAECVGCLGRRMESIGYHLEFSRGDYREYL</sequence>
<feature type="binding site" evidence="8">
    <location>
        <position position="184"/>
    </location>
    <ligand>
        <name>S-adenosyl-L-methionine</name>
        <dbReference type="ChEBI" id="CHEBI:59789"/>
    </ligand>
</feature>
<dbReference type="InterPro" id="IPR058240">
    <property type="entry name" value="rSAM_sf"/>
</dbReference>
<comment type="cofactor">
    <cofactor evidence="7">
        <name>[4Fe-4S] cluster</name>
        <dbReference type="ChEBI" id="CHEBI:49883"/>
    </cofactor>
    <text evidence="7">Binds 1 [4Fe-4S] cluster. The cluster is coordinated with 3 cysteines and an exchangeable S-adenosyl-L-methionine.</text>
</comment>
<dbReference type="SFLD" id="SFLDG01060">
    <property type="entry name" value="BATS_domain_containing"/>
    <property type="match status" value="1"/>
</dbReference>
<dbReference type="GO" id="GO:0042364">
    <property type="term" value="P:water-soluble vitamin biosynthetic process"/>
    <property type="evidence" value="ECO:0007669"/>
    <property type="project" value="UniProtKB-ARBA"/>
</dbReference>
<dbReference type="InterPro" id="IPR034422">
    <property type="entry name" value="HydE/PylB-like"/>
</dbReference>
<evidence type="ECO:0000256" key="1">
    <source>
        <dbReference type="ARBA" id="ARBA00022485"/>
    </source>
</evidence>
<dbReference type="SMART" id="SM00729">
    <property type="entry name" value="Elp3"/>
    <property type="match status" value="1"/>
</dbReference>
<dbReference type="GO" id="GO:0046872">
    <property type="term" value="F:metal ion binding"/>
    <property type="evidence" value="ECO:0007669"/>
    <property type="project" value="UniProtKB-KW"/>
</dbReference>
<evidence type="ECO:0000256" key="5">
    <source>
        <dbReference type="ARBA" id="ARBA00023014"/>
    </source>
</evidence>
<dbReference type="EC" id="2.8.1.6" evidence="10"/>
<dbReference type="SUPFAM" id="SSF102114">
    <property type="entry name" value="Radical SAM enzymes"/>
    <property type="match status" value="1"/>
</dbReference>
<dbReference type="SFLD" id="SFLDG01280">
    <property type="entry name" value="HydE/PylB-like"/>
    <property type="match status" value="1"/>
</dbReference>
<dbReference type="InterPro" id="IPR010722">
    <property type="entry name" value="BATS_dom"/>
</dbReference>
<dbReference type="SFLD" id="SFLDF00348">
    <property type="entry name" value="FeFe_hydrogenase_maturase_(Hyd"/>
    <property type="match status" value="1"/>
</dbReference>
<dbReference type="NCBIfam" id="TIGR03956">
    <property type="entry name" value="rSAM_HydE"/>
    <property type="match status" value="1"/>
</dbReference>
<dbReference type="PANTHER" id="PTHR43726:SF1">
    <property type="entry name" value="BIOTIN SYNTHASE"/>
    <property type="match status" value="1"/>
</dbReference>
<gene>
    <name evidence="10" type="primary">bioB_1</name>
    <name evidence="10" type="ORF">ACLFYP115_00327</name>
</gene>
<dbReference type="SFLD" id="SFLDS00029">
    <property type="entry name" value="Radical_SAM"/>
    <property type="match status" value="1"/>
</dbReference>
<reference evidence="10" key="1">
    <citation type="submission" date="2019-11" db="EMBL/GenBank/DDBJ databases">
        <authorList>
            <person name="Feng L."/>
        </authorList>
    </citation>
    <scope>NUCLEOTIDE SEQUENCE</scope>
    <source>
        <strain evidence="10">AcaccaeLFYP115</strain>
    </source>
</reference>
<dbReference type="PIRSF" id="PIRSF004762">
    <property type="entry name" value="CHP00423"/>
    <property type="match status" value="1"/>
</dbReference>
<dbReference type="InterPro" id="IPR013785">
    <property type="entry name" value="Aldolase_TIM"/>
</dbReference>
<keyword evidence="4 7" id="KW-0408">Iron</keyword>
<dbReference type="GO" id="GO:0044272">
    <property type="term" value="P:sulfur compound biosynthetic process"/>
    <property type="evidence" value="ECO:0007669"/>
    <property type="project" value="UniProtKB-ARBA"/>
</dbReference>
<organism evidence="10">
    <name type="scientific">Anaerostipes caccae</name>
    <dbReference type="NCBI Taxonomy" id="105841"/>
    <lineage>
        <taxon>Bacteria</taxon>
        <taxon>Bacillati</taxon>
        <taxon>Bacillota</taxon>
        <taxon>Clostridia</taxon>
        <taxon>Lachnospirales</taxon>
        <taxon>Lachnospiraceae</taxon>
        <taxon>Anaerostipes</taxon>
    </lineage>
</organism>
<dbReference type="CDD" id="cd01335">
    <property type="entry name" value="Radical_SAM"/>
    <property type="match status" value="1"/>
</dbReference>
<feature type="binding site" evidence="8">
    <location>
        <position position="164"/>
    </location>
    <ligand>
        <name>S-adenosyl-L-methionine</name>
        <dbReference type="ChEBI" id="CHEBI:59789"/>
    </ligand>
</feature>
<keyword evidence="5 7" id="KW-0411">Iron-sulfur</keyword>
<feature type="domain" description="Radical SAM core" evidence="9">
    <location>
        <begin position="50"/>
        <end position="272"/>
    </location>
</feature>
<dbReference type="Gene3D" id="3.20.20.70">
    <property type="entry name" value="Aldolase class I"/>
    <property type="match status" value="1"/>
</dbReference>
<name>A0A6N2RAV9_9FIRM</name>
<evidence type="ECO:0000259" key="9">
    <source>
        <dbReference type="PROSITE" id="PS51918"/>
    </source>
</evidence>
<dbReference type="PROSITE" id="PS51918">
    <property type="entry name" value="RADICAL_SAM"/>
    <property type="match status" value="1"/>
</dbReference>
<dbReference type="GO" id="GO:0004076">
    <property type="term" value="F:biotin synthase activity"/>
    <property type="evidence" value="ECO:0007669"/>
    <property type="project" value="UniProtKB-EC"/>
</dbReference>
<dbReference type="SMART" id="SM00876">
    <property type="entry name" value="BATS"/>
    <property type="match status" value="1"/>
</dbReference>
<dbReference type="PANTHER" id="PTHR43726">
    <property type="entry name" value="3-METHYLORNITHINE SYNTHASE"/>
    <property type="match status" value="1"/>
</dbReference>
<evidence type="ECO:0000256" key="6">
    <source>
        <dbReference type="ARBA" id="ARBA00034078"/>
    </source>
</evidence>
<evidence type="ECO:0000256" key="4">
    <source>
        <dbReference type="ARBA" id="ARBA00023004"/>
    </source>
</evidence>
<dbReference type="RefSeq" id="WP_156340225.1">
    <property type="nucleotide sequence ID" value="NZ_CACRSQ010000002.1"/>
</dbReference>
<dbReference type="InterPro" id="IPR006638">
    <property type="entry name" value="Elp3/MiaA/NifB-like_rSAM"/>
</dbReference>
<evidence type="ECO:0000256" key="7">
    <source>
        <dbReference type="PIRSR" id="PIRSR004762-1"/>
    </source>
</evidence>
<evidence type="ECO:0000313" key="10">
    <source>
        <dbReference type="EMBL" id="VYS76970.1"/>
    </source>
</evidence>
<evidence type="ECO:0000256" key="8">
    <source>
        <dbReference type="PIRSR" id="PIRSR004762-2"/>
    </source>
</evidence>
<proteinExistence type="predicted"/>
<dbReference type="InterPro" id="IPR007197">
    <property type="entry name" value="rSAM"/>
</dbReference>
<dbReference type="AlphaFoldDB" id="A0A6N2RAV9"/>
<dbReference type="Pfam" id="PF04055">
    <property type="entry name" value="Radical_SAM"/>
    <property type="match status" value="1"/>
</dbReference>
<evidence type="ECO:0000256" key="3">
    <source>
        <dbReference type="ARBA" id="ARBA00022723"/>
    </source>
</evidence>
<evidence type="ECO:0000256" key="2">
    <source>
        <dbReference type="ARBA" id="ARBA00022691"/>
    </source>
</evidence>
<dbReference type="EMBL" id="CACRSQ010000002">
    <property type="protein sequence ID" value="VYS76970.1"/>
    <property type="molecule type" value="Genomic_DNA"/>
</dbReference>
<dbReference type="InterPro" id="IPR024021">
    <property type="entry name" value="FeFe-hyd_HydE_rSAM"/>
</dbReference>
<keyword evidence="10" id="KW-0808">Transferase</keyword>
<feature type="binding site" evidence="7">
    <location>
        <position position="64"/>
    </location>
    <ligand>
        <name>[4Fe-4S] cluster</name>
        <dbReference type="ChEBI" id="CHEBI:49883"/>
        <note>4Fe-4S-S-AdoMet</note>
    </ligand>
</feature>
<protein>
    <submittedName>
        <fullName evidence="10">Biotin synthase</fullName>
        <ecNumber evidence="10">2.8.1.6</ecNumber>
    </submittedName>
</protein>
<keyword evidence="2 7" id="KW-0949">S-adenosyl-L-methionine</keyword>
<feature type="binding site" evidence="7">
    <location>
        <position position="68"/>
    </location>
    <ligand>
        <name>[4Fe-4S] cluster</name>
        <dbReference type="ChEBI" id="CHEBI:49883"/>
        <note>4Fe-4S-S-AdoMet</note>
    </ligand>
</feature>
<dbReference type="GO" id="GO:0051539">
    <property type="term" value="F:4 iron, 4 sulfur cluster binding"/>
    <property type="evidence" value="ECO:0007669"/>
    <property type="project" value="UniProtKB-KW"/>
</dbReference>
<comment type="cofactor">
    <cofactor evidence="6">
        <name>[2Fe-2S] cluster</name>
        <dbReference type="ChEBI" id="CHEBI:190135"/>
    </cofactor>
</comment>
<accession>A0A6N2RAV9</accession>
<feature type="binding site" evidence="7">
    <location>
        <position position="71"/>
    </location>
    <ligand>
        <name>[4Fe-4S] cluster</name>
        <dbReference type="ChEBI" id="CHEBI:49883"/>
        <note>4Fe-4S-S-AdoMet</note>
    </ligand>
</feature>